<sequence length="239" mass="25324">MQRRGITVAKLAVFTSLVAVATMALSVYVPATRGYFNLGETMIYFTALAAGPGIAAFAGGVGSMLADLTLGYYYYAPATLLIKAAEGALVGYLVRKVPRKGGWRLAIASYALVVGYFVLILLIGAMLFVGEVEVTLLPVGESARSLIFTVAPHSWIALAAAAVATPVYFAAKEKGPEGWLILSLLLGGLVMVSGYFVYEQFFLGVAALVEVPVNLGQSIIGTAVAIPLYRAFRKLYRPA</sequence>
<name>A0A2R7Y779_9ARCH</name>
<dbReference type="AlphaFoldDB" id="A0A2R7Y779"/>
<dbReference type="InterPro" id="IPR009825">
    <property type="entry name" value="ECF_substrate-spec-like"/>
</dbReference>
<accession>A0A2R7Y779</accession>
<evidence type="ECO:0000313" key="3">
    <source>
        <dbReference type="Proteomes" id="UP000244066"/>
    </source>
</evidence>
<organism evidence="2 3">
    <name type="scientific">Candidatus Terraquivivens tikiterensis</name>
    <dbReference type="NCBI Taxonomy" id="1980982"/>
    <lineage>
        <taxon>Archaea</taxon>
        <taxon>Nitrososphaerota</taxon>
        <taxon>Candidatus Wolframiiraptoraceae</taxon>
        <taxon>Candidatus Terraquivivens</taxon>
    </lineage>
</organism>
<evidence type="ECO:0000256" key="1">
    <source>
        <dbReference type="SAM" id="Phobius"/>
    </source>
</evidence>
<feature type="transmembrane region" description="Helical" evidence="1">
    <location>
        <begin position="106"/>
        <end position="130"/>
    </location>
</feature>
<dbReference type="GO" id="GO:0016020">
    <property type="term" value="C:membrane"/>
    <property type="evidence" value="ECO:0007669"/>
    <property type="project" value="InterPro"/>
</dbReference>
<keyword evidence="1" id="KW-0472">Membrane</keyword>
<feature type="transmembrane region" description="Helical" evidence="1">
    <location>
        <begin position="204"/>
        <end position="229"/>
    </location>
</feature>
<feature type="transmembrane region" description="Helical" evidence="1">
    <location>
        <begin position="72"/>
        <end position="94"/>
    </location>
</feature>
<feature type="transmembrane region" description="Helical" evidence="1">
    <location>
        <begin position="150"/>
        <end position="171"/>
    </location>
</feature>
<dbReference type="Gene3D" id="1.10.1760.20">
    <property type="match status" value="2"/>
</dbReference>
<evidence type="ECO:0008006" key="4">
    <source>
        <dbReference type="Google" id="ProtNLM"/>
    </source>
</evidence>
<dbReference type="Pfam" id="PF07155">
    <property type="entry name" value="ECF-ribofla_trS"/>
    <property type="match status" value="1"/>
</dbReference>
<dbReference type="PANTHER" id="PTHR37815">
    <property type="entry name" value="UPF0397 PROTEIN BC_2624-RELATED"/>
    <property type="match status" value="1"/>
</dbReference>
<dbReference type="PANTHER" id="PTHR37815:SF3">
    <property type="entry name" value="UPF0397 PROTEIN SPR0429"/>
    <property type="match status" value="1"/>
</dbReference>
<dbReference type="EMBL" id="NDWU01000007">
    <property type="protein sequence ID" value="PUA32722.1"/>
    <property type="molecule type" value="Genomic_DNA"/>
</dbReference>
<keyword evidence="1" id="KW-1133">Transmembrane helix</keyword>
<gene>
    <name evidence="2" type="ORF">B9J98_03880</name>
</gene>
<reference evidence="2 3" key="1">
    <citation type="submission" date="2017-04" db="EMBL/GenBank/DDBJ databases">
        <title>Draft Aigarchaeota genome from a New Zealand hot spring.</title>
        <authorList>
            <person name="Reysenbach A.-L."/>
            <person name="Donaho J.A."/>
            <person name="Gerhart J."/>
            <person name="Kelley J.F."/>
            <person name="Kouba K."/>
            <person name="Podar M."/>
            <person name="Stott M."/>
        </authorList>
    </citation>
    <scope>NUCLEOTIDE SEQUENCE [LARGE SCALE GENOMIC DNA]</scope>
    <source>
        <strain evidence="2">NZ13_MG1</strain>
    </source>
</reference>
<feature type="transmembrane region" description="Helical" evidence="1">
    <location>
        <begin position="43"/>
        <end position="66"/>
    </location>
</feature>
<proteinExistence type="predicted"/>
<protein>
    <recommendedName>
        <fullName evidence="4">ECF transporter S component</fullName>
    </recommendedName>
</protein>
<evidence type="ECO:0000313" key="2">
    <source>
        <dbReference type="EMBL" id="PUA32722.1"/>
    </source>
</evidence>
<feature type="transmembrane region" description="Helical" evidence="1">
    <location>
        <begin position="12"/>
        <end position="31"/>
    </location>
</feature>
<comment type="caution">
    <text evidence="2">The sequence shown here is derived from an EMBL/GenBank/DDBJ whole genome shotgun (WGS) entry which is preliminary data.</text>
</comment>
<dbReference type="Proteomes" id="UP000244066">
    <property type="component" value="Unassembled WGS sequence"/>
</dbReference>
<keyword evidence="1" id="KW-0812">Transmembrane</keyword>
<feature type="transmembrane region" description="Helical" evidence="1">
    <location>
        <begin position="178"/>
        <end position="198"/>
    </location>
</feature>